<reference evidence="2 3" key="1">
    <citation type="submission" date="2019-12" db="EMBL/GenBank/DDBJ databases">
        <authorList>
            <person name="Floudas D."/>
            <person name="Bentzer J."/>
            <person name="Ahren D."/>
            <person name="Johansson T."/>
            <person name="Persson P."/>
            <person name="Tunlid A."/>
        </authorList>
    </citation>
    <scope>NUCLEOTIDE SEQUENCE [LARGE SCALE GENOMIC DNA]</scope>
    <source>
        <strain evidence="2 3">CBS 102.39</strain>
    </source>
</reference>
<feature type="region of interest" description="Disordered" evidence="1">
    <location>
        <begin position="646"/>
        <end position="668"/>
    </location>
</feature>
<keyword evidence="3" id="KW-1185">Reference proteome</keyword>
<feature type="compositionally biased region" description="Basic residues" evidence="1">
    <location>
        <begin position="81"/>
        <end position="90"/>
    </location>
</feature>
<evidence type="ECO:0000313" key="3">
    <source>
        <dbReference type="Proteomes" id="UP000521872"/>
    </source>
</evidence>
<dbReference type="Gene3D" id="3.60.130.30">
    <property type="match status" value="1"/>
</dbReference>
<gene>
    <name evidence="2" type="ORF">D9613_004489</name>
</gene>
<feature type="region of interest" description="Disordered" evidence="1">
    <location>
        <begin position="28"/>
        <end position="93"/>
    </location>
</feature>
<feature type="compositionally biased region" description="Basic and acidic residues" evidence="1">
    <location>
        <begin position="67"/>
        <end position="80"/>
    </location>
</feature>
<name>A0A8H4VII6_9AGAR</name>
<evidence type="ECO:0000256" key="1">
    <source>
        <dbReference type="SAM" id="MobiDB-lite"/>
    </source>
</evidence>
<dbReference type="PANTHER" id="PTHR46579">
    <property type="entry name" value="F5/8 TYPE C DOMAIN-CONTAINING PROTEIN-RELATED"/>
    <property type="match status" value="1"/>
</dbReference>
<protein>
    <submittedName>
        <fullName evidence="2">Uncharacterized protein</fullName>
    </submittedName>
</protein>
<dbReference type="EMBL" id="JAACJL010000057">
    <property type="protein sequence ID" value="KAF4612086.1"/>
    <property type="molecule type" value="Genomic_DNA"/>
</dbReference>
<accession>A0A8H4VII6</accession>
<dbReference type="InterPro" id="IPR004242">
    <property type="entry name" value="Transposase_21"/>
</dbReference>
<organism evidence="2 3">
    <name type="scientific">Agrocybe pediades</name>
    <dbReference type="NCBI Taxonomy" id="84607"/>
    <lineage>
        <taxon>Eukaryota</taxon>
        <taxon>Fungi</taxon>
        <taxon>Dikarya</taxon>
        <taxon>Basidiomycota</taxon>
        <taxon>Agaricomycotina</taxon>
        <taxon>Agaricomycetes</taxon>
        <taxon>Agaricomycetidae</taxon>
        <taxon>Agaricales</taxon>
        <taxon>Agaricineae</taxon>
        <taxon>Strophariaceae</taxon>
        <taxon>Agrocybe</taxon>
    </lineage>
</organism>
<evidence type="ECO:0000313" key="2">
    <source>
        <dbReference type="EMBL" id="KAF4612086.1"/>
    </source>
</evidence>
<proteinExistence type="predicted"/>
<dbReference type="PANTHER" id="PTHR46579:SF2">
    <property type="entry name" value="C2H2-TYPE DOMAIN-CONTAINING PROTEIN"/>
    <property type="match status" value="1"/>
</dbReference>
<sequence>MPTVSLSHLLRQAIELEDKVSIGEEAGVLEADDTPAPMSGSKRKAVSSASSTVVPGVSSGPACKRPRVVEEQKTGAEKRKEASKRRRKAKREATIEANGHIPCPSTQTRVLQRSTEPLLTDVNLPELPATSTGYQAKNLRNSSTDPEITTVQQAIEAGYSIVEWNGTDAMPLCDADGKIWGVLAGQVDDEKYRVACDRVYQRLVELGKLKVMEEDVRDNRRGTFPVLNIGVTFGPGSSRPSVLHARRSDGTPGKYTEVAEEVLQDPNLRLLASFQSYCYSLWCPKIYRDYVQKLNRLWERFPNLRRNFSQSVFPCCAACSQLWAKCLDQTTSLGGHLLLPELRLAIQFPPGSVILIPSATVTHANIPVAAGDVRGSFTQFAAGGIFRFIDNNFMTKTELQNKDKNLYEQNEKENDSRWLNALNNFSSLDDFTFCNRPVILILVRTVWLPLRTSRVNAYDLYLDFTVDNHTYTYFWTQIATAMNNKEELRSYGGGSVEYIPNYCVGALCNSILETQYNEHPHINTVAYALAIVNRPPPPTASTRCPDLTICTSLLEKENNSSSNRISDEEKIVGSLPDLLSGLRLSDDDSANRPALDITDDQGLSDMLAGVILSDDKTVNLPSDHAGKGVVTLDAVQESVHKLLQHPFQKAAKPPSPNPSPQRRDLAHSAHERKHRLLLNSIETSIRELNNVLGGIDVHLLSDEKKLGALLHDVGNQIHGLGITLVNGFNNPSDAVSSKKQDLLAALRLADARVSQLGGLYRTVDPVQVPVHVDSEKLLHSPIANLDTIAQITLLFVTVSHFIMGLSRTSCDFVIGVPSMIIRMTMAIGMPSGMKEYSAQHTDILQQLPSSLNDALNLFHLESTATLYVACPACNFTYKAEYDCVSMEASYPSLCTNLILTRDGRQLCGEPLLESRHGSQRPLKPFLSTSLQDYLCRLLTDAEAERFCKKACDDAFSSISSPPIESRNIFESPFMRAFEGPVKGQLFIDRGDRVRLALGMHVDFFNPNPGRCAATASIGIITLVVLNLPEDLRYKPEFMFPVAIIPGPNEPPLEQLNHYLRPIIEQINDGWSPGYHLSHTADSPEVGECVDLALILSINDLPAARKVSGNAGVRANIFCTTCDCRGRATVYRTDFDKWTTRNILLMHQKAEEWRDAESVESRAKIEQDHGIRWSELWRLPYWDPTNMLVVDGMHCILEGLVHYHCRYVLCLDAAEAKAKVKPAAFAHPWTQYSNNTQPAYQGFDDKSKKHIISIHTLLEHPLDDPDSRPSPNPRPLFDVLELRKKLFSKRKNALSFVAYDLGLLQGQKVLNNAGIYVCPTTKEHLISLLIEWRLKLPKAAANVRPKTCDMDTLLYVQYVIRETDTPSWVHSVPLNYGEAAAGIIKAAEWQILSTIHLPIALVTLWGDEHLTTRLSCMNYSNQRSGPHA</sequence>
<dbReference type="Proteomes" id="UP000521872">
    <property type="component" value="Unassembled WGS sequence"/>
</dbReference>
<feature type="compositionally biased region" description="Low complexity" evidence="1">
    <location>
        <begin position="46"/>
        <end position="62"/>
    </location>
</feature>
<dbReference type="Pfam" id="PF02992">
    <property type="entry name" value="Transposase_21"/>
    <property type="match status" value="1"/>
</dbReference>
<comment type="caution">
    <text evidence="2">The sequence shown here is derived from an EMBL/GenBank/DDBJ whole genome shotgun (WGS) entry which is preliminary data.</text>
</comment>